<dbReference type="Pfam" id="PF04912">
    <property type="entry name" value="Dynamitin"/>
    <property type="match status" value="1"/>
</dbReference>
<dbReference type="EMBL" id="BIMX01000002">
    <property type="protein sequence ID" value="GCE97657.1"/>
    <property type="molecule type" value="Genomic_DNA"/>
</dbReference>
<dbReference type="InterPro" id="IPR028133">
    <property type="entry name" value="Dynamitin"/>
</dbReference>
<sequence length="360" mass="41830">MEFIDLSILPIKDESCEYIDLNQAETEIFESSPLKEVVQSTFEKEQVPNNESRVKSHNIPPIEPTRARLENLHLRQSNVGFRSVNRPKELPESLEQRLSRIKDELEEIKVLQELEHDPVNSREVEMLENLHHKLYSASQSKIQELRQRLCRNERTDALVLPHITMDSEQCKKLLELDQKISKLERKVGFPSDQEDDTSLVTKLEVLFRRIKILRNDGDTLTQFHEKLSEINQKYEDSLTGGKARSDAKLYDAISGGMTTQETKVGELYKYHGILRSYGPILPQLLNRIKQLSSMSDKVFESYEIARSLNTSVMDLQSQTNKWENILNSLEQKLDQQEIDLRENSSYIINKMASLETNFRP</sequence>
<evidence type="ECO:0000256" key="2">
    <source>
        <dbReference type="ARBA" id="ARBA00022490"/>
    </source>
</evidence>
<evidence type="ECO:0000313" key="4">
    <source>
        <dbReference type="EMBL" id="GCE97657.1"/>
    </source>
</evidence>
<dbReference type="PANTHER" id="PTHR15346">
    <property type="entry name" value="DYNACTIN SUBUNIT"/>
    <property type="match status" value="1"/>
</dbReference>
<evidence type="ECO:0000256" key="3">
    <source>
        <dbReference type="SAM" id="Coils"/>
    </source>
</evidence>
<protein>
    <submittedName>
        <fullName evidence="4">Uncharacterized protein</fullName>
    </submittedName>
</protein>
<evidence type="ECO:0000256" key="1">
    <source>
        <dbReference type="ARBA" id="ARBA00004496"/>
    </source>
</evidence>
<dbReference type="Proteomes" id="UP000301737">
    <property type="component" value="Unassembled WGS sequence"/>
</dbReference>
<dbReference type="GO" id="GO:0005737">
    <property type="term" value="C:cytoplasm"/>
    <property type="evidence" value="ECO:0007669"/>
    <property type="project" value="UniProtKB-SubCell"/>
</dbReference>
<proteinExistence type="predicted"/>
<dbReference type="OrthoDB" id="4065231at2759"/>
<accession>A0A4C2E0J1</accession>
<dbReference type="AlphaFoldDB" id="A0A4C2E0J1"/>
<evidence type="ECO:0000313" key="5">
    <source>
        <dbReference type="Proteomes" id="UP000301737"/>
    </source>
</evidence>
<keyword evidence="5" id="KW-1185">Reference proteome</keyword>
<dbReference type="GO" id="GO:0007017">
    <property type="term" value="P:microtubule-based process"/>
    <property type="evidence" value="ECO:0007669"/>
    <property type="project" value="InterPro"/>
</dbReference>
<name>A0A4C2E0J1_9SACH</name>
<organism evidence="4 5">
    <name type="scientific">Zygosaccharomyces mellis</name>
    <dbReference type="NCBI Taxonomy" id="42258"/>
    <lineage>
        <taxon>Eukaryota</taxon>
        <taxon>Fungi</taxon>
        <taxon>Dikarya</taxon>
        <taxon>Ascomycota</taxon>
        <taxon>Saccharomycotina</taxon>
        <taxon>Saccharomycetes</taxon>
        <taxon>Saccharomycetales</taxon>
        <taxon>Saccharomycetaceae</taxon>
        <taxon>Zygosaccharomyces</taxon>
    </lineage>
</organism>
<comment type="subcellular location">
    <subcellularLocation>
        <location evidence="1">Cytoplasm</location>
    </subcellularLocation>
</comment>
<keyword evidence="3" id="KW-0175">Coiled coil</keyword>
<gene>
    <name evidence="4" type="ORF">ZYGM_004505</name>
</gene>
<reference evidence="4 5" key="1">
    <citation type="submission" date="2019-01" db="EMBL/GenBank/DDBJ databases">
        <title>Draft Genome Sequencing of Zygosaccharomyces mellis Ca-7.</title>
        <authorList>
            <person name="Shiwa Y."/>
            <person name="Kanesaki Y."/>
            <person name="Ishige T."/>
            <person name="Mura K."/>
            <person name="Hori T."/>
            <person name="Tamura T."/>
        </authorList>
    </citation>
    <scope>NUCLEOTIDE SEQUENCE [LARGE SCALE GENOMIC DNA]</scope>
    <source>
        <strain evidence="4 5">Ca-7</strain>
    </source>
</reference>
<dbReference type="GO" id="GO:0005869">
    <property type="term" value="C:dynactin complex"/>
    <property type="evidence" value="ECO:0007669"/>
    <property type="project" value="InterPro"/>
</dbReference>
<keyword evidence="2" id="KW-0963">Cytoplasm</keyword>
<feature type="coiled-coil region" evidence="3">
    <location>
        <begin position="312"/>
        <end position="339"/>
    </location>
</feature>
<comment type="caution">
    <text evidence="4">The sequence shown here is derived from an EMBL/GenBank/DDBJ whole genome shotgun (WGS) entry which is preliminary data.</text>
</comment>